<organism evidence="1 2">
    <name type="scientific">Siminovitchia terrae</name>
    <name type="common">Bacillus terrae</name>
    <dbReference type="NCBI Taxonomy" id="1914933"/>
    <lineage>
        <taxon>Bacteria</taxon>
        <taxon>Bacillati</taxon>
        <taxon>Bacillota</taxon>
        <taxon>Bacilli</taxon>
        <taxon>Bacillales</taxon>
        <taxon>Bacillaceae</taxon>
        <taxon>Siminovitchia</taxon>
    </lineage>
</organism>
<sequence>MDSVPLVVITGALLYGNPPPKKPNEEAENTVGPFGFCALLAMQSRYKMA</sequence>
<evidence type="ECO:0000313" key="1">
    <source>
        <dbReference type="EMBL" id="GIN96973.1"/>
    </source>
</evidence>
<accession>A0ABQ4KY56</accession>
<reference evidence="1 2" key="1">
    <citation type="submission" date="2021-03" db="EMBL/GenBank/DDBJ databases">
        <title>Antimicrobial resistance genes in bacteria isolated from Japanese honey, and their potential for conferring macrolide and lincosamide resistance in the American foulbrood pathogen Paenibacillus larvae.</title>
        <authorList>
            <person name="Okamoto M."/>
            <person name="Kumagai M."/>
            <person name="Kanamori H."/>
            <person name="Takamatsu D."/>
        </authorList>
    </citation>
    <scope>NUCLEOTIDE SEQUENCE [LARGE SCALE GENOMIC DNA]</scope>
    <source>
        <strain evidence="1 2">J6TS1</strain>
    </source>
</reference>
<proteinExistence type="predicted"/>
<protein>
    <submittedName>
        <fullName evidence="1">Uncharacterized protein</fullName>
    </submittedName>
</protein>
<comment type="caution">
    <text evidence="1">The sequence shown here is derived from an EMBL/GenBank/DDBJ whole genome shotgun (WGS) entry which is preliminary data.</text>
</comment>
<evidence type="ECO:0000313" key="2">
    <source>
        <dbReference type="Proteomes" id="UP000680670"/>
    </source>
</evidence>
<keyword evidence="2" id="KW-1185">Reference proteome</keyword>
<dbReference type="Proteomes" id="UP000680670">
    <property type="component" value="Unassembled WGS sequence"/>
</dbReference>
<dbReference type="EMBL" id="BORJ01000007">
    <property type="protein sequence ID" value="GIN96973.1"/>
    <property type="molecule type" value="Genomic_DNA"/>
</dbReference>
<gene>
    <name evidence="1" type="ORF">J6TS1_28430</name>
</gene>
<name>A0ABQ4KY56_SIMTE</name>
<dbReference type="RefSeq" id="WP_213020732.1">
    <property type="nucleotide sequence ID" value="NZ_BORJ01000007.1"/>
</dbReference>